<dbReference type="PANTHER" id="PTHR33546">
    <property type="entry name" value="LARGE, MULTIFUNCTIONAL SECRETED PROTEIN-RELATED"/>
    <property type="match status" value="1"/>
</dbReference>
<keyword evidence="7" id="KW-1185">Reference proteome</keyword>
<evidence type="ECO:0000259" key="5">
    <source>
        <dbReference type="PROSITE" id="PS51007"/>
    </source>
</evidence>
<accession>A0A517MM89</accession>
<dbReference type="Proteomes" id="UP000320672">
    <property type="component" value="Chromosome"/>
</dbReference>
<feature type="domain" description="Cytochrome c" evidence="5">
    <location>
        <begin position="527"/>
        <end position="611"/>
    </location>
</feature>
<dbReference type="KEGG" id="rml:FF011L_48070"/>
<dbReference type="EMBL" id="CP036262">
    <property type="protein sequence ID" value="QDS96003.1"/>
    <property type="molecule type" value="Genomic_DNA"/>
</dbReference>
<feature type="domain" description="Cytochrome c" evidence="5">
    <location>
        <begin position="179"/>
        <end position="291"/>
    </location>
</feature>
<keyword evidence="2 4" id="KW-0479">Metal-binding</keyword>
<dbReference type="InterPro" id="IPR036280">
    <property type="entry name" value="Multihaem_cyt_sf"/>
</dbReference>
<evidence type="ECO:0000256" key="2">
    <source>
        <dbReference type="ARBA" id="ARBA00022723"/>
    </source>
</evidence>
<dbReference type="InterPro" id="IPR009056">
    <property type="entry name" value="Cyt_c-like_dom"/>
</dbReference>
<name>A0A517MM89_9BACT</name>
<evidence type="ECO:0000256" key="3">
    <source>
        <dbReference type="ARBA" id="ARBA00023004"/>
    </source>
</evidence>
<dbReference type="SUPFAM" id="SSF46626">
    <property type="entry name" value="Cytochrome c"/>
    <property type="match status" value="3"/>
</dbReference>
<dbReference type="InterPro" id="IPR036909">
    <property type="entry name" value="Cyt_c-like_dom_sf"/>
</dbReference>
<evidence type="ECO:0000313" key="7">
    <source>
        <dbReference type="Proteomes" id="UP000320672"/>
    </source>
</evidence>
<sequence precursor="true">MICVLLSFDWIGVVLYRFASRPRFCLTSVGLVYLSLVCLVGNAAAADQIDPSPVVIGYERLHHLEEDSDTLAGQILWSELSCTQCHGEDLGGGTSGKRGPSLLRAGRALQADWISEFLQTPHAVKPGTTMPDMLGQVAPSQRQRVADAITAFLVDAATPFVEVKAGGASPVPYQFWTLGDVARGREGYHRFGCVACHTPEPGFAAEETADSALERLRAELDPEELEELGLAAEQPELPSVPHADLGAKYDRQGLTRFLLNPLTSHPAGRMPHFQLSVTEAADIAAFLLQADLHRNGPAEAIQAAPIQHAWTGWSASQRQEAIQEGKEWFSKLHCNQCHDAPGIPLATQSLAKPLGQRSEGDPVLCQQGDVPQVPHYSLKSEQEAGLKAALIAKDRLAAESESDTQKIARESLHFELLRQNCYACHQRAEIGGIESHRSSCFATVGDVDLGDEGRLPPPLDHVGYKLKLDWMKKRMRGDTGKLRPYLQIRMPVFGAEVTAAIPEVFKGSDSTETETVLNTHSPTGKAWSAEAGRNRFDQGCVQCHPVRGEALPGVVGIDLGNPGRRLNQDWFQAFLTDPAQLKPRTRMPKFFPNQVPSGAIEEMWAYLNSIDKQELPEKIKAARAANYELVPTERPILLRTFLEGAGNHAIAVGFPEGVHVAYDAEACKPAYFWRGSFLDAEGTWFVRFAPLAKPLGKEEFSLEGPYPLQWKQPVEGEEIKATAPQFAGYRIDSDGVPTFLSHWHGWEVSDRFQPDGNGIRRVIQWRPLTAASEPPKGELSFDGAPLKQARDVKETSSDGINQVEWKYQW</sequence>
<dbReference type="PROSITE" id="PS51007">
    <property type="entry name" value="CYTC"/>
    <property type="match status" value="3"/>
</dbReference>
<organism evidence="6 7">
    <name type="scientific">Roseimaritima multifibrata</name>
    <dbReference type="NCBI Taxonomy" id="1930274"/>
    <lineage>
        <taxon>Bacteria</taxon>
        <taxon>Pseudomonadati</taxon>
        <taxon>Planctomycetota</taxon>
        <taxon>Planctomycetia</taxon>
        <taxon>Pirellulales</taxon>
        <taxon>Pirellulaceae</taxon>
        <taxon>Roseimaritima</taxon>
    </lineage>
</organism>
<gene>
    <name evidence="6" type="ORF">FF011L_48070</name>
</gene>
<reference evidence="6 7" key="1">
    <citation type="submission" date="2019-02" db="EMBL/GenBank/DDBJ databases">
        <title>Deep-cultivation of Planctomycetes and their phenomic and genomic characterization uncovers novel biology.</title>
        <authorList>
            <person name="Wiegand S."/>
            <person name="Jogler M."/>
            <person name="Boedeker C."/>
            <person name="Pinto D."/>
            <person name="Vollmers J."/>
            <person name="Rivas-Marin E."/>
            <person name="Kohn T."/>
            <person name="Peeters S.H."/>
            <person name="Heuer A."/>
            <person name="Rast P."/>
            <person name="Oberbeckmann S."/>
            <person name="Bunk B."/>
            <person name="Jeske O."/>
            <person name="Meyerdierks A."/>
            <person name="Storesund J.E."/>
            <person name="Kallscheuer N."/>
            <person name="Luecker S."/>
            <person name="Lage O.M."/>
            <person name="Pohl T."/>
            <person name="Merkel B.J."/>
            <person name="Hornburger P."/>
            <person name="Mueller R.-W."/>
            <person name="Bruemmer F."/>
            <person name="Labrenz M."/>
            <person name="Spormann A.M."/>
            <person name="Op den Camp H."/>
            <person name="Overmann J."/>
            <person name="Amann R."/>
            <person name="Jetten M.S.M."/>
            <person name="Mascher T."/>
            <person name="Medema M.H."/>
            <person name="Devos D.P."/>
            <person name="Kaster A.-K."/>
            <person name="Ovreas L."/>
            <person name="Rohde M."/>
            <person name="Galperin M.Y."/>
            <person name="Jogler C."/>
        </authorList>
    </citation>
    <scope>NUCLEOTIDE SEQUENCE [LARGE SCALE GENOMIC DNA]</scope>
    <source>
        <strain evidence="6 7">FF011L</strain>
    </source>
</reference>
<keyword evidence="3 4" id="KW-0408">Iron</keyword>
<dbReference type="GO" id="GO:0046872">
    <property type="term" value="F:metal ion binding"/>
    <property type="evidence" value="ECO:0007669"/>
    <property type="project" value="UniProtKB-KW"/>
</dbReference>
<dbReference type="PANTHER" id="PTHR33546:SF1">
    <property type="entry name" value="LARGE, MULTIFUNCTIONAL SECRETED PROTEIN"/>
    <property type="match status" value="1"/>
</dbReference>
<feature type="domain" description="Cytochrome c" evidence="5">
    <location>
        <begin position="68"/>
        <end position="153"/>
    </location>
</feature>
<evidence type="ECO:0000313" key="6">
    <source>
        <dbReference type="EMBL" id="QDS96003.1"/>
    </source>
</evidence>
<proteinExistence type="predicted"/>
<dbReference type="GO" id="GO:0009055">
    <property type="term" value="F:electron transfer activity"/>
    <property type="evidence" value="ECO:0007669"/>
    <property type="project" value="InterPro"/>
</dbReference>
<dbReference type="AlphaFoldDB" id="A0A517MM89"/>
<evidence type="ECO:0000256" key="4">
    <source>
        <dbReference type="PROSITE-ProRule" id="PRU00433"/>
    </source>
</evidence>
<keyword evidence="1 4" id="KW-0349">Heme</keyword>
<evidence type="ECO:0000256" key="1">
    <source>
        <dbReference type="ARBA" id="ARBA00022617"/>
    </source>
</evidence>
<protein>
    <submittedName>
        <fullName evidence="6">Cytochrome c</fullName>
    </submittedName>
</protein>
<dbReference type="GO" id="GO:0020037">
    <property type="term" value="F:heme binding"/>
    <property type="evidence" value="ECO:0007669"/>
    <property type="project" value="InterPro"/>
</dbReference>
<dbReference type="SUPFAM" id="SSF48695">
    <property type="entry name" value="Multiheme cytochromes"/>
    <property type="match status" value="1"/>
</dbReference>
<dbReference type="Gene3D" id="1.10.760.10">
    <property type="entry name" value="Cytochrome c-like domain"/>
    <property type="match status" value="3"/>
</dbReference>